<comment type="subunit">
    <text evidence="1">Component of the TIM23 complex.</text>
</comment>
<dbReference type="AlphaFoldDB" id="A0AAD2JZ03"/>
<feature type="region of interest" description="Disordered" evidence="2">
    <location>
        <begin position="323"/>
        <end position="418"/>
    </location>
</feature>
<protein>
    <recommendedName>
        <fullName evidence="1">Mitochondrial import inner membrane translocase subunit TIM50</fullName>
    </recommendedName>
</protein>
<gene>
    <name evidence="4" type="ORF">MYCIT1_LOCUS13661</name>
</gene>
<reference evidence="4" key="1">
    <citation type="submission" date="2023-11" db="EMBL/GenBank/DDBJ databases">
        <authorList>
            <person name="De Vega J J."/>
            <person name="De Vega J J."/>
        </authorList>
    </citation>
    <scope>NUCLEOTIDE SEQUENCE</scope>
</reference>
<evidence type="ECO:0000256" key="1">
    <source>
        <dbReference type="RuleBase" id="RU365079"/>
    </source>
</evidence>
<feature type="compositionally biased region" description="Basic and acidic residues" evidence="2">
    <location>
        <begin position="376"/>
        <end position="386"/>
    </location>
</feature>
<dbReference type="InterPro" id="IPR036412">
    <property type="entry name" value="HAD-like_sf"/>
</dbReference>
<dbReference type="Proteomes" id="UP001295794">
    <property type="component" value="Unassembled WGS sequence"/>
</dbReference>
<feature type="region of interest" description="Disordered" evidence="2">
    <location>
        <begin position="45"/>
        <end position="86"/>
    </location>
</feature>
<keyword evidence="1" id="KW-0496">Mitochondrion</keyword>
<feature type="region of interest" description="Disordered" evidence="2">
    <location>
        <begin position="220"/>
        <end position="288"/>
    </location>
</feature>
<dbReference type="Gene3D" id="3.40.50.1000">
    <property type="entry name" value="HAD superfamily/HAD-like"/>
    <property type="match status" value="1"/>
</dbReference>
<comment type="function">
    <text evidence="1">Essential component of the TIM23 complex, a complex that mediates the translocation of transit peptide-containing proteins across the mitochondrial inner membrane.</text>
</comment>
<evidence type="ECO:0000313" key="4">
    <source>
        <dbReference type="EMBL" id="CAK5269724.1"/>
    </source>
</evidence>
<keyword evidence="1" id="KW-0813">Transport</keyword>
<dbReference type="InterPro" id="IPR004274">
    <property type="entry name" value="FCP1_dom"/>
</dbReference>
<evidence type="ECO:0000313" key="5">
    <source>
        <dbReference type="Proteomes" id="UP001295794"/>
    </source>
</evidence>
<evidence type="ECO:0000256" key="2">
    <source>
        <dbReference type="SAM" id="MobiDB-lite"/>
    </source>
</evidence>
<feature type="domain" description="FCP1 homology" evidence="3">
    <location>
        <begin position="103"/>
        <end position="318"/>
    </location>
</feature>
<feature type="compositionally biased region" description="Polar residues" evidence="2">
    <location>
        <begin position="333"/>
        <end position="343"/>
    </location>
</feature>
<keyword evidence="5" id="KW-1185">Reference proteome</keyword>
<name>A0AAD2JZ03_9AGAR</name>
<dbReference type="EMBL" id="CAVNYO010000151">
    <property type="protein sequence ID" value="CAK5269724.1"/>
    <property type="molecule type" value="Genomic_DNA"/>
</dbReference>
<keyword evidence="1" id="KW-0809">Transit peptide</keyword>
<accession>A0AAD2JZ03</accession>
<comment type="similarity">
    <text evidence="1">Belongs to the TIM50 family.</text>
</comment>
<proteinExistence type="inferred from homology"/>
<dbReference type="InterPro" id="IPR050365">
    <property type="entry name" value="TIM50"/>
</dbReference>
<dbReference type="InterPro" id="IPR023214">
    <property type="entry name" value="HAD_sf"/>
</dbReference>
<comment type="subcellular location">
    <subcellularLocation>
        <location evidence="1">Mitochondrion inner membrane</location>
        <topology evidence="1">Single-pass membrane protein</topology>
    </subcellularLocation>
</comment>
<dbReference type="SUPFAM" id="SSF56784">
    <property type="entry name" value="HAD-like"/>
    <property type="match status" value="1"/>
</dbReference>
<keyword evidence="1" id="KW-0811">Translocation</keyword>
<dbReference type="PANTHER" id="PTHR12210">
    <property type="entry name" value="DULLARD PROTEIN PHOSPHATASE"/>
    <property type="match status" value="1"/>
</dbReference>
<feature type="compositionally biased region" description="Low complexity" evidence="2">
    <location>
        <begin position="222"/>
        <end position="235"/>
    </location>
</feature>
<dbReference type="GO" id="GO:0005744">
    <property type="term" value="C:TIM23 mitochondrial import inner membrane translocase complex"/>
    <property type="evidence" value="ECO:0007669"/>
    <property type="project" value="UniProtKB-UniRule"/>
</dbReference>
<feature type="compositionally biased region" description="Polar residues" evidence="2">
    <location>
        <begin position="236"/>
        <end position="257"/>
    </location>
</feature>
<dbReference type="SMART" id="SM00577">
    <property type="entry name" value="CPDc"/>
    <property type="match status" value="1"/>
</dbReference>
<evidence type="ECO:0000259" key="3">
    <source>
        <dbReference type="SMART" id="SM00577"/>
    </source>
</evidence>
<organism evidence="4 5">
    <name type="scientific">Mycena citricolor</name>
    <dbReference type="NCBI Taxonomy" id="2018698"/>
    <lineage>
        <taxon>Eukaryota</taxon>
        <taxon>Fungi</taxon>
        <taxon>Dikarya</taxon>
        <taxon>Basidiomycota</taxon>
        <taxon>Agaricomycotina</taxon>
        <taxon>Agaricomycetes</taxon>
        <taxon>Agaricomycetidae</taxon>
        <taxon>Agaricales</taxon>
        <taxon>Marasmiineae</taxon>
        <taxon>Mycenaceae</taxon>
        <taxon>Mycena</taxon>
    </lineage>
</organism>
<comment type="caution">
    <text evidence="4">The sequence shown here is derived from an EMBL/GenBank/DDBJ whole genome shotgun (WGS) entry which is preliminary data.</text>
</comment>
<keyword evidence="1" id="KW-0653">Protein transport</keyword>
<sequence>CALMAGFFFPYPSDFHNGHLNSYPYGIDSYNGHDQGQYQDHLFNDRDERNHDGYQEESHDERQYRPYRSRRRTPTPPPPPTLPSQEYLAISRSPQPATPIRGQRKLLIFDLNGTLLLRSARGYSPRRIFLRPYARCLAAYLAHPAVQAWLDCMVWSSAQPHNVREMVVKVFGESEGDGKGSILRAVWARDTLGLSRDAYHQKSQTTKDLAKPWEFFAKPQSIRRSSSPSISSSPITDTTCLPANQDTTALGSSSSSHIAEPSFDSDHSSSQSSSSLRPELFPHGPETTFLVDDSPLKARLQQWNHLCVPEYDPDARRRDRIAAGLSPEETPEDNLSSGSTTNGLEKGTGAADSGEIPIMEEISLKKDRWRKRRKHEQAESSDKEESGSSDTSPPEEIVEGATASTAPVPGMSKRAKRRERKRLLLEAEGTSAAPETGVADFKRAAVGIENIYSSPAQASLKRKRSTEGNEVERGLDGQVAASVVASTSTEEKTAEDHTACDDAAEPFDPTLLAVIGIVSHSRNVGNVASWVRAGGLSSAAEDRKATPYANPAEWFMTRSVLFFWAARGRQALAEFGIEAESGID</sequence>
<feature type="non-terminal residue" evidence="4">
    <location>
        <position position="584"/>
    </location>
</feature>
<dbReference type="GO" id="GO:0015031">
    <property type="term" value="P:protein transport"/>
    <property type="evidence" value="ECO:0007669"/>
    <property type="project" value="UniProtKB-KW"/>
</dbReference>
<feature type="compositionally biased region" description="Basic and acidic residues" evidence="2">
    <location>
        <begin position="45"/>
        <end position="64"/>
    </location>
</feature>